<keyword evidence="4 9" id="KW-0378">Hydrolase</keyword>
<keyword evidence="3 9" id="KW-0479">Metal-binding</keyword>
<dbReference type="PIRSF" id="PIRSF026671">
    <property type="entry name" value="AA_dipeptidase"/>
    <property type="match status" value="1"/>
</dbReference>
<evidence type="ECO:0000313" key="11">
    <source>
        <dbReference type="EMBL" id="ASC72212.1"/>
    </source>
</evidence>
<evidence type="ECO:0000256" key="6">
    <source>
        <dbReference type="ARBA" id="ARBA00022997"/>
    </source>
</evidence>
<evidence type="ECO:0000256" key="4">
    <source>
        <dbReference type="ARBA" id="ARBA00022801"/>
    </source>
</evidence>
<feature type="binding site" evidence="9">
    <location>
        <position position="140"/>
    </location>
    <ligand>
        <name>Zn(2+)</name>
        <dbReference type="ChEBI" id="CHEBI:29105"/>
        <note>catalytic</note>
    </ligand>
</feature>
<dbReference type="InterPro" id="IPR009045">
    <property type="entry name" value="Zn_M74/Hedgehog-like"/>
</dbReference>
<dbReference type="Gene3D" id="3.30.1380.10">
    <property type="match status" value="1"/>
</dbReference>
<dbReference type="KEGG" id="hhg:XM38_031670"/>
<dbReference type="PANTHER" id="PTHR43126">
    <property type="entry name" value="D-ALANYL-D-ALANINE DIPEPTIDASE"/>
    <property type="match status" value="1"/>
</dbReference>
<dbReference type="GO" id="GO:0071555">
    <property type="term" value="P:cell wall organization"/>
    <property type="evidence" value="ECO:0007669"/>
    <property type="project" value="UniProtKB-KW"/>
</dbReference>
<dbReference type="RefSeq" id="WP_080804772.1">
    <property type="nucleotide sequence ID" value="NZ_CP021983.2"/>
</dbReference>
<dbReference type="GO" id="GO:0008270">
    <property type="term" value="F:zinc ion binding"/>
    <property type="evidence" value="ECO:0007669"/>
    <property type="project" value="UniProtKB-UniRule"/>
</dbReference>
<feature type="site" description="Transition state stabilizer" evidence="9">
    <location>
        <position position="78"/>
    </location>
</feature>
<dbReference type="SUPFAM" id="SSF55166">
    <property type="entry name" value="Hedgehog/DD-peptidase"/>
    <property type="match status" value="1"/>
</dbReference>
<evidence type="ECO:0000256" key="7">
    <source>
        <dbReference type="ARBA" id="ARBA00023049"/>
    </source>
</evidence>
<evidence type="ECO:0000256" key="9">
    <source>
        <dbReference type="HAMAP-Rule" id="MF_01924"/>
    </source>
</evidence>
<reference evidence="11 12" key="1">
    <citation type="journal article" date="2016" name="Biochim. Biophys. Acta">
        <title>Characterization of red-shifted phycobilisomes isolated from the chlorophyll f-containing cyanobacterium Halomicronema hongdechloris.</title>
        <authorList>
            <person name="Li Y."/>
            <person name="Lin Y."/>
            <person name="Garvey C.J."/>
            <person name="Birch D."/>
            <person name="Corkery R.W."/>
            <person name="Loughlin P.C."/>
            <person name="Scheer H."/>
            <person name="Willows R.D."/>
            <person name="Chen M."/>
        </authorList>
    </citation>
    <scope>NUCLEOTIDE SEQUENCE [LARGE SCALE GENOMIC DNA]</scope>
    <source>
        <strain evidence="11 12">C2206</strain>
    </source>
</reference>
<name>A0A1Z3HPN3_9CYAN</name>
<dbReference type="GO" id="GO:0006508">
    <property type="term" value="P:proteolysis"/>
    <property type="evidence" value="ECO:0007669"/>
    <property type="project" value="UniProtKB-KW"/>
</dbReference>
<dbReference type="GO" id="GO:0008237">
    <property type="term" value="F:metallopeptidase activity"/>
    <property type="evidence" value="ECO:0007669"/>
    <property type="project" value="UniProtKB-KW"/>
</dbReference>
<keyword evidence="6 9" id="KW-0224">Dipeptidase</keyword>
<feature type="binding site" evidence="9">
    <location>
        <position position="205"/>
    </location>
    <ligand>
        <name>Zn(2+)</name>
        <dbReference type="ChEBI" id="CHEBI:29105"/>
        <note>catalytic</note>
    </ligand>
</feature>
<feature type="active site" description="Proton donor/acceptor" evidence="9">
    <location>
        <position position="202"/>
    </location>
</feature>
<dbReference type="AlphaFoldDB" id="A0A1Z3HPN3"/>
<accession>A0A1Z3HPN3</accession>
<proteinExistence type="inferred from homology"/>
<dbReference type="Proteomes" id="UP000191901">
    <property type="component" value="Chromosome"/>
</dbReference>
<dbReference type="InterPro" id="IPR000755">
    <property type="entry name" value="A_A_dipeptidase"/>
</dbReference>
<gene>
    <name evidence="11" type="primary">ddpX</name>
    <name evidence="11" type="ORF">XM38_031670</name>
</gene>
<keyword evidence="12" id="KW-1185">Reference proteome</keyword>
<dbReference type="EC" id="3.4.13.22" evidence="9 10"/>
<feature type="binding site" evidence="9">
    <location>
        <position position="133"/>
    </location>
    <ligand>
        <name>Zn(2+)</name>
        <dbReference type="ChEBI" id="CHEBI:29105"/>
        <note>catalytic</note>
    </ligand>
</feature>
<evidence type="ECO:0000256" key="8">
    <source>
        <dbReference type="ARBA" id="ARBA00023316"/>
    </source>
</evidence>
<evidence type="ECO:0000256" key="3">
    <source>
        <dbReference type="ARBA" id="ARBA00022723"/>
    </source>
</evidence>
<dbReference type="EMBL" id="CP021983">
    <property type="protein sequence ID" value="ASC72212.1"/>
    <property type="molecule type" value="Genomic_DNA"/>
</dbReference>
<dbReference type="PANTHER" id="PTHR43126:SF2">
    <property type="entry name" value="D-ALANYL-D-ALANINE DIPEPTIDASE"/>
    <property type="match status" value="1"/>
</dbReference>
<evidence type="ECO:0000313" key="12">
    <source>
        <dbReference type="Proteomes" id="UP000191901"/>
    </source>
</evidence>
<keyword evidence="5 9" id="KW-0862">Zinc</keyword>
<dbReference type="OrthoDB" id="9801430at2"/>
<keyword evidence="7 9" id="KW-0482">Metalloprotease</keyword>
<organism evidence="11 12">
    <name type="scientific">Halomicronema hongdechloris C2206</name>
    <dbReference type="NCBI Taxonomy" id="1641165"/>
    <lineage>
        <taxon>Bacteria</taxon>
        <taxon>Bacillati</taxon>
        <taxon>Cyanobacteriota</taxon>
        <taxon>Cyanophyceae</taxon>
        <taxon>Nodosilineales</taxon>
        <taxon>Nodosilineaceae</taxon>
        <taxon>Halomicronema</taxon>
    </lineage>
</organism>
<evidence type="ECO:0000256" key="5">
    <source>
        <dbReference type="ARBA" id="ARBA00022833"/>
    </source>
</evidence>
<comment type="catalytic activity">
    <reaction evidence="1 9 10">
        <text>D-alanyl-D-alanine + H2O = 2 D-alanine</text>
        <dbReference type="Rhea" id="RHEA:20661"/>
        <dbReference type="ChEBI" id="CHEBI:15377"/>
        <dbReference type="ChEBI" id="CHEBI:57416"/>
        <dbReference type="ChEBI" id="CHEBI:57822"/>
        <dbReference type="EC" id="3.4.13.22"/>
    </reaction>
</comment>
<evidence type="ECO:0000256" key="1">
    <source>
        <dbReference type="ARBA" id="ARBA00001362"/>
    </source>
</evidence>
<dbReference type="GO" id="GO:0160237">
    <property type="term" value="F:D-Ala-D-Ala dipeptidase activity"/>
    <property type="evidence" value="ECO:0007669"/>
    <property type="project" value="UniProtKB-EC"/>
</dbReference>
<sequence>MKPYHAIPIHDNGEPLVPLPLDQLAVRQPHPYAALGAPYGGQSPYRLRRSVGQALLLAQAHLQEQRPGWRLQIFDAYRPVAVQQFMVDYTLQQQQQAWGWCNPLTAEQRRQLLEQVYRFWAPPSADPSSPPPHSTGAAVDITLVDAQGQPVAMGTAIDELSPRSDPDYFAASKDAQEQQWHCDRTLLNQAMEPAGFRRHPQEWWHFSLGDQLWAWLQRQDTGDPHIIARYGPVTELTTSV</sequence>
<evidence type="ECO:0000256" key="10">
    <source>
        <dbReference type="PIRNR" id="PIRNR026671"/>
    </source>
</evidence>
<protein>
    <recommendedName>
        <fullName evidence="9 10">D-alanyl-D-alanine dipeptidase</fullName>
        <shortName evidence="9 10">D-Ala-D-Ala dipeptidase</shortName>
        <ecNumber evidence="9 10">3.4.13.22</ecNumber>
    </recommendedName>
</protein>
<dbReference type="Pfam" id="PF01427">
    <property type="entry name" value="Peptidase_M15"/>
    <property type="match status" value="1"/>
</dbReference>
<comment type="similarity">
    <text evidence="9 10">Belongs to the peptidase M15D family.</text>
</comment>
<evidence type="ECO:0000256" key="2">
    <source>
        <dbReference type="ARBA" id="ARBA00022670"/>
    </source>
</evidence>
<keyword evidence="8 10" id="KW-0961">Cell wall biogenesis/degradation</keyword>
<keyword evidence="2 9" id="KW-0645">Protease</keyword>
<dbReference type="HAMAP" id="MF_01924">
    <property type="entry name" value="A_A_dipeptidase"/>
    <property type="match status" value="1"/>
</dbReference>
<comment type="cofactor">
    <cofactor evidence="9">
        <name>Zn(2+)</name>
        <dbReference type="ChEBI" id="CHEBI:29105"/>
    </cofactor>
    <text evidence="9">Binds 1 zinc ion per subunit.</text>
</comment>
<comment type="function">
    <text evidence="9 10">Catalyzes hydrolysis of the D-alanyl-D-alanine dipeptide.</text>
</comment>